<evidence type="ECO:0000256" key="1">
    <source>
        <dbReference type="ARBA" id="ARBA00001971"/>
    </source>
</evidence>
<keyword evidence="9 14" id="KW-0560">Oxidoreductase</keyword>
<evidence type="ECO:0000313" key="16">
    <source>
        <dbReference type="Proteomes" id="UP001142055"/>
    </source>
</evidence>
<feature type="binding site" description="axial binding residue" evidence="13">
    <location>
        <position position="452"/>
    </location>
    <ligand>
        <name>heme</name>
        <dbReference type="ChEBI" id="CHEBI:30413"/>
    </ligand>
    <ligandPart>
        <name>Fe</name>
        <dbReference type="ChEBI" id="CHEBI:18248"/>
    </ligandPart>
</feature>
<dbReference type="GO" id="GO:0004497">
    <property type="term" value="F:monooxygenase activity"/>
    <property type="evidence" value="ECO:0007669"/>
    <property type="project" value="UniProtKB-KW"/>
</dbReference>
<dbReference type="GO" id="GO:0005506">
    <property type="term" value="F:iron ion binding"/>
    <property type="evidence" value="ECO:0007669"/>
    <property type="project" value="InterPro"/>
</dbReference>
<evidence type="ECO:0008006" key="17">
    <source>
        <dbReference type="Google" id="ProtNLM"/>
    </source>
</evidence>
<name>A0A9Q0MDA3_BLOTA</name>
<dbReference type="PRINTS" id="PR00463">
    <property type="entry name" value="EP450I"/>
</dbReference>
<dbReference type="CDD" id="cd11055">
    <property type="entry name" value="CYP3A-like"/>
    <property type="match status" value="1"/>
</dbReference>
<protein>
    <recommendedName>
        <fullName evidence="17">Cytochrome P450 monooxygenase</fullName>
    </recommendedName>
</protein>
<keyword evidence="5 13" id="KW-0349">Heme</keyword>
<dbReference type="PANTHER" id="PTHR24292:SF102">
    <property type="entry name" value="CYTOCHROME P450 FAMILY-RELATED"/>
    <property type="match status" value="1"/>
</dbReference>
<evidence type="ECO:0000256" key="4">
    <source>
        <dbReference type="ARBA" id="ARBA00010617"/>
    </source>
</evidence>
<accession>A0A9Q0MDA3</accession>
<keyword evidence="16" id="KW-1185">Reference proteome</keyword>
<dbReference type="InterPro" id="IPR036396">
    <property type="entry name" value="Cyt_P450_sf"/>
</dbReference>
<evidence type="ECO:0000256" key="8">
    <source>
        <dbReference type="ARBA" id="ARBA00022848"/>
    </source>
</evidence>
<evidence type="ECO:0000256" key="10">
    <source>
        <dbReference type="ARBA" id="ARBA00023004"/>
    </source>
</evidence>
<evidence type="ECO:0000256" key="5">
    <source>
        <dbReference type="ARBA" id="ARBA00022617"/>
    </source>
</evidence>
<keyword evidence="11 14" id="KW-0503">Monooxygenase</keyword>
<dbReference type="GO" id="GO:0020037">
    <property type="term" value="F:heme binding"/>
    <property type="evidence" value="ECO:0007669"/>
    <property type="project" value="InterPro"/>
</dbReference>
<evidence type="ECO:0000256" key="11">
    <source>
        <dbReference type="ARBA" id="ARBA00023033"/>
    </source>
</evidence>
<dbReference type="FunFam" id="1.10.630.10:FF:000042">
    <property type="entry name" value="Cytochrome P450"/>
    <property type="match status" value="1"/>
</dbReference>
<dbReference type="PANTHER" id="PTHR24292">
    <property type="entry name" value="CYTOCHROME P450"/>
    <property type="match status" value="1"/>
</dbReference>
<keyword evidence="10 13" id="KW-0408">Iron</keyword>
<dbReference type="GO" id="GO:0005789">
    <property type="term" value="C:endoplasmic reticulum membrane"/>
    <property type="evidence" value="ECO:0007669"/>
    <property type="project" value="UniProtKB-SubCell"/>
</dbReference>
<sequence length="507" mass="58666">MTILKRNGINGPSPNFIYGNMFSHDNKPNVEKFSEYFSKYGNIMGYYIGSKPIVLVNDIDLIKRIQIKDFANFSDRQTLNLKNGLFPNPKFSEHLISARGGRWKEMRTILNPTFSAMKLKTMTPTIESCIDILIKKIDQKAQKGEEFDIYLYFQLLTTDVIAKTALGIDTDVQNNPNDKFYKAAKKIFDDKPPKFLLLFTCFPELDVILYPLRRFIQIIREVRGFSPNYIISKLIYTAINLRTKLSTKKNDLLQLMLDANASETEIRDTKMSKLTIDMNDDSVVEEKSSTIKNGYGMVKALTNDEIVINAIIFYEAGFETTSTALGFIAHILIKYPEIQEKVRQEVIDLYNEEKRFDYNTVNKLSYMQCVINETLRYFPPVTTFVTRTTNEDYHYKDIVIPKNSTVRLSLQHLHHNPDHWPNPEVFDPERFRDKNNIDPIAFQPFGQGPRNCIGMRFALYEMKLGLSKLLHKYRLVPGPSTEMDIKVDYKVITQTPRNGVFVKAIPL</sequence>
<keyword evidence="8" id="KW-0492">Microsome</keyword>
<evidence type="ECO:0000256" key="14">
    <source>
        <dbReference type="RuleBase" id="RU000461"/>
    </source>
</evidence>
<evidence type="ECO:0000256" key="6">
    <source>
        <dbReference type="ARBA" id="ARBA00022723"/>
    </source>
</evidence>
<dbReference type="Gene3D" id="1.10.630.10">
    <property type="entry name" value="Cytochrome P450"/>
    <property type="match status" value="1"/>
</dbReference>
<dbReference type="SUPFAM" id="SSF48264">
    <property type="entry name" value="Cytochrome P450"/>
    <property type="match status" value="1"/>
</dbReference>
<keyword evidence="7" id="KW-0256">Endoplasmic reticulum</keyword>
<evidence type="ECO:0000256" key="12">
    <source>
        <dbReference type="ARBA" id="ARBA00023136"/>
    </source>
</evidence>
<dbReference type="OrthoDB" id="8251073at2759"/>
<dbReference type="Proteomes" id="UP001142055">
    <property type="component" value="Chromosome 1"/>
</dbReference>
<reference evidence="15" key="1">
    <citation type="submission" date="2022-12" db="EMBL/GenBank/DDBJ databases">
        <title>Genome assemblies of Blomia tropicalis.</title>
        <authorList>
            <person name="Cui Y."/>
        </authorList>
    </citation>
    <scope>NUCLEOTIDE SEQUENCE</scope>
    <source>
        <tissue evidence="15">Adult mites</tissue>
    </source>
</reference>
<keyword evidence="12" id="KW-0472">Membrane</keyword>
<dbReference type="AlphaFoldDB" id="A0A9Q0MDA3"/>
<gene>
    <name evidence="15" type="ORF">RDWZM_000697</name>
</gene>
<evidence type="ECO:0000256" key="13">
    <source>
        <dbReference type="PIRSR" id="PIRSR602401-1"/>
    </source>
</evidence>
<comment type="subcellular location">
    <subcellularLocation>
        <location evidence="3">Endoplasmic reticulum membrane</location>
        <topology evidence="3">Peripheral membrane protein</topology>
    </subcellularLocation>
    <subcellularLocation>
        <location evidence="2">Microsome membrane</location>
        <topology evidence="2">Peripheral membrane protein</topology>
    </subcellularLocation>
</comment>
<evidence type="ECO:0000256" key="2">
    <source>
        <dbReference type="ARBA" id="ARBA00004174"/>
    </source>
</evidence>
<dbReference type="Pfam" id="PF00067">
    <property type="entry name" value="p450"/>
    <property type="match status" value="1"/>
</dbReference>
<dbReference type="GO" id="GO:0016705">
    <property type="term" value="F:oxidoreductase activity, acting on paired donors, with incorporation or reduction of molecular oxygen"/>
    <property type="evidence" value="ECO:0007669"/>
    <property type="project" value="InterPro"/>
</dbReference>
<proteinExistence type="inferred from homology"/>
<dbReference type="PRINTS" id="PR00385">
    <property type="entry name" value="P450"/>
</dbReference>
<comment type="caution">
    <text evidence="15">The sequence shown here is derived from an EMBL/GenBank/DDBJ whole genome shotgun (WGS) entry which is preliminary data.</text>
</comment>
<dbReference type="PROSITE" id="PS00086">
    <property type="entry name" value="CYTOCHROME_P450"/>
    <property type="match status" value="1"/>
</dbReference>
<evidence type="ECO:0000256" key="9">
    <source>
        <dbReference type="ARBA" id="ARBA00023002"/>
    </source>
</evidence>
<evidence type="ECO:0000256" key="7">
    <source>
        <dbReference type="ARBA" id="ARBA00022824"/>
    </source>
</evidence>
<dbReference type="InterPro" id="IPR001128">
    <property type="entry name" value="Cyt_P450"/>
</dbReference>
<dbReference type="InterPro" id="IPR017972">
    <property type="entry name" value="Cyt_P450_CS"/>
</dbReference>
<evidence type="ECO:0000313" key="15">
    <source>
        <dbReference type="EMBL" id="KAJ6222152.1"/>
    </source>
</evidence>
<dbReference type="InterPro" id="IPR050476">
    <property type="entry name" value="Insect_CytP450_Detox"/>
</dbReference>
<evidence type="ECO:0000256" key="3">
    <source>
        <dbReference type="ARBA" id="ARBA00004406"/>
    </source>
</evidence>
<organism evidence="15 16">
    <name type="scientific">Blomia tropicalis</name>
    <name type="common">Mite</name>
    <dbReference type="NCBI Taxonomy" id="40697"/>
    <lineage>
        <taxon>Eukaryota</taxon>
        <taxon>Metazoa</taxon>
        <taxon>Ecdysozoa</taxon>
        <taxon>Arthropoda</taxon>
        <taxon>Chelicerata</taxon>
        <taxon>Arachnida</taxon>
        <taxon>Acari</taxon>
        <taxon>Acariformes</taxon>
        <taxon>Sarcoptiformes</taxon>
        <taxon>Astigmata</taxon>
        <taxon>Glycyphagoidea</taxon>
        <taxon>Echimyopodidae</taxon>
        <taxon>Blomia</taxon>
    </lineage>
</organism>
<dbReference type="InterPro" id="IPR002401">
    <property type="entry name" value="Cyt_P450_E_grp-I"/>
</dbReference>
<dbReference type="EMBL" id="JAPWDV010000001">
    <property type="protein sequence ID" value="KAJ6222152.1"/>
    <property type="molecule type" value="Genomic_DNA"/>
</dbReference>
<keyword evidence="6 13" id="KW-0479">Metal-binding</keyword>
<dbReference type="OMA" id="SIEMNPI"/>
<comment type="similarity">
    <text evidence="4 14">Belongs to the cytochrome P450 family.</text>
</comment>
<comment type="cofactor">
    <cofactor evidence="1 13">
        <name>heme</name>
        <dbReference type="ChEBI" id="CHEBI:30413"/>
    </cofactor>
</comment>